<evidence type="ECO:0000313" key="4">
    <source>
        <dbReference type="Proteomes" id="UP000215902"/>
    </source>
</evidence>
<reference evidence="2 4" key="1">
    <citation type="submission" date="2017-06" db="EMBL/GenBank/DDBJ databases">
        <title>A platform for efficient transgenesis in Macrostomum lignano, a flatworm model organism for stem cell research.</title>
        <authorList>
            <person name="Berezikov E."/>
        </authorList>
    </citation>
    <scope>NUCLEOTIDE SEQUENCE [LARGE SCALE GENOMIC DNA]</scope>
    <source>
        <strain evidence="2">DV1</strain>
        <tissue evidence="2">Whole organism</tissue>
    </source>
</reference>
<protein>
    <submittedName>
        <fullName evidence="2">Uncharacterized protein</fullName>
    </submittedName>
</protein>
<dbReference type="Proteomes" id="UP000215902">
    <property type="component" value="Unassembled WGS sequence"/>
</dbReference>
<keyword evidence="1" id="KW-0732">Signal</keyword>
<evidence type="ECO:0000256" key="1">
    <source>
        <dbReference type="SAM" id="SignalP"/>
    </source>
</evidence>
<name>A0A267EIH4_9PLAT</name>
<organism evidence="2 4">
    <name type="scientific">Macrostomum lignano</name>
    <dbReference type="NCBI Taxonomy" id="282301"/>
    <lineage>
        <taxon>Eukaryota</taxon>
        <taxon>Metazoa</taxon>
        <taxon>Spiralia</taxon>
        <taxon>Lophotrochozoa</taxon>
        <taxon>Platyhelminthes</taxon>
        <taxon>Rhabditophora</taxon>
        <taxon>Macrostomorpha</taxon>
        <taxon>Macrostomida</taxon>
        <taxon>Macrostomidae</taxon>
        <taxon>Macrostomum</taxon>
    </lineage>
</organism>
<comment type="caution">
    <text evidence="2">The sequence shown here is derived from an EMBL/GenBank/DDBJ whole genome shotgun (WGS) entry which is preliminary data.</text>
</comment>
<evidence type="ECO:0000313" key="3">
    <source>
        <dbReference type="EMBL" id="PAA92290.1"/>
    </source>
</evidence>
<dbReference type="EMBL" id="NIVC01002136">
    <property type="protein sequence ID" value="PAA60572.1"/>
    <property type="molecule type" value="Genomic_DNA"/>
</dbReference>
<proteinExistence type="predicted"/>
<gene>
    <name evidence="2" type="ORF">BOX15_Mlig012105g1</name>
    <name evidence="3" type="ORF">BOX15_Mlig012105g2</name>
</gene>
<sequence>MRILFVALLLLISLSFCSGCIIGLLVGMADDQTRNLDADNAVQNLKKPSRARRR</sequence>
<feature type="signal peptide" evidence="1">
    <location>
        <begin position="1"/>
        <end position="19"/>
    </location>
</feature>
<dbReference type="AlphaFoldDB" id="A0A267EIH4"/>
<keyword evidence="4" id="KW-1185">Reference proteome</keyword>
<accession>A0A267EIH4</accession>
<evidence type="ECO:0000313" key="2">
    <source>
        <dbReference type="EMBL" id="PAA60572.1"/>
    </source>
</evidence>
<dbReference type="EMBL" id="NIVC01000056">
    <property type="protein sequence ID" value="PAA92290.1"/>
    <property type="molecule type" value="Genomic_DNA"/>
</dbReference>
<feature type="chain" id="PRO_5011916022" evidence="1">
    <location>
        <begin position="20"/>
        <end position="54"/>
    </location>
</feature>